<evidence type="ECO:0000313" key="1">
    <source>
        <dbReference type="EMBL" id="GMT09833.1"/>
    </source>
</evidence>
<proteinExistence type="predicted"/>
<feature type="non-terminal residue" evidence="1">
    <location>
        <position position="85"/>
    </location>
</feature>
<feature type="non-terminal residue" evidence="1">
    <location>
        <position position="1"/>
    </location>
</feature>
<dbReference type="EMBL" id="BTSY01000001">
    <property type="protein sequence ID" value="GMT09833.1"/>
    <property type="molecule type" value="Genomic_DNA"/>
</dbReference>
<organism evidence="1 2">
    <name type="scientific">Pristionchus fissidentatus</name>
    <dbReference type="NCBI Taxonomy" id="1538716"/>
    <lineage>
        <taxon>Eukaryota</taxon>
        <taxon>Metazoa</taxon>
        <taxon>Ecdysozoa</taxon>
        <taxon>Nematoda</taxon>
        <taxon>Chromadorea</taxon>
        <taxon>Rhabditida</taxon>
        <taxon>Rhabditina</taxon>
        <taxon>Diplogasteromorpha</taxon>
        <taxon>Diplogasteroidea</taxon>
        <taxon>Neodiplogasteridae</taxon>
        <taxon>Pristionchus</taxon>
    </lineage>
</organism>
<evidence type="ECO:0000313" key="2">
    <source>
        <dbReference type="Proteomes" id="UP001432322"/>
    </source>
</evidence>
<protein>
    <submittedName>
        <fullName evidence="1">Uncharacterized protein</fullName>
    </submittedName>
</protein>
<keyword evidence="2" id="KW-1185">Reference proteome</keyword>
<reference evidence="1" key="1">
    <citation type="submission" date="2023-10" db="EMBL/GenBank/DDBJ databases">
        <title>Genome assembly of Pristionchus species.</title>
        <authorList>
            <person name="Yoshida K."/>
            <person name="Sommer R.J."/>
        </authorList>
    </citation>
    <scope>NUCLEOTIDE SEQUENCE</scope>
    <source>
        <strain evidence="1">RS5133</strain>
    </source>
</reference>
<comment type="caution">
    <text evidence="1">The sequence shown here is derived from an EMBL/GenBank/DDBJ whole genome shotgun (WGS) entry which is preliminary data.</text>
</comment>
<dbReference type="AlphaFoldDB" id="A0AAV5UUD7"/>
<dbReference type="Proteomes" id="UP001432322">
    <property type="component" value="Unassembled WGS sequence"/>
</dbReference>
<name>A0AAV5UUD7_9BILA</name>
<sequence length="85" mass="9916">CRRVLAILNFHFNIHCSVLHEASFLGQIFRPVFVAMVFLPRSSVSLRFTNRAPLLELLRVLDSVATRDIRKIEAKRRRRRTKSAP</sequence>
<accession>A0AAV5UUD7</accession>
<gene>
    <name evidence="1" type="ORF">PFISCL1PPCAC_1130</name>
</gene>